<dbReference type="EMBL" id="VRTY01000027">
    <property type="protein sequence ID" value="TXK47640.1"/>
    <property type="molecule type" value="Genomic_DNA"/>
</dbReference>
<dbReference type="RefSeq" id="WP_147921383.1">
    <property type="nucleotide sequence ID" value="NZ_VRTY01000027.1"/>
</dbReference>
<dbReference type="SUPFAM" id="SSF52518">
    <property type="entry name" value="Thiamin diphosphate-binding fold (THDP-binding)"/>
    <property type="match status" value="2"/>
</dbReference>
<feature type="domain" description="Transketolase-like pyrimidine-binding" evidence="7">
    <location>
        <begin position="356"/>
        <end position="532"/>
    </location>
</feature>
<dbReference type="Pfam" id="PF02780">
    <property type="entry name" value="Transketolase_C"/>
    <property type="match status" value="1"/>
</dbReference>
<comment type="function">
    <text evidence="2">E1 component of the 2-oxoglutarate dehydrogenase (OGDH) complex which catalyzes the decarboxylation of 2-oxoglutarate, the first step in the conversion of 2-oxoglutarate to succinyl-CoA and CO(2).</text>
</comment>
<evidence type="ECO:0000256" key="1">
    <source>
        <dbReference type="ARBA" id="ARBA00001964"/>
    </source>
</evidence>
<dbReference type="PANTHER" id="PTHR42980">
    <property type="entry name" value="2-OXOISOVALERATE DEHYDROGENASE SUBUNIT BETA-RELATED"/>
    <property type="match status" value="1"/>
</dbReference>
<proteinExistence type="predicted"/>
<keyword evidence="9" id="KW-1185">Reference proteome</keyword>
<keyword evidence="6" id="KW-0175">Coiled coil</keyword>
<dbReference type="InterPro" id="IPR001017">
    <property type="entry name" value="DH_E1"/>
</dbReference>
<gene>
    <name evidence="8" type="ORF">FVR03_08830</name>
</gene>
<accession>A0A5C8K944</accession>
<name>A0A5C8K944_9BACT</name>
<dbReference type="Gene3D" id="3.40.50.920">
    <property type="match status" value="1"/>
</dbReference>
<comment type="cofactor">
    <cofactor evidence="1">
        <name>thiamine diphosphate</name>
        <dbReference type="ChEBI" id="CHEBI:58937"/>
    </cofactor>
</comment>
<evidence type="ECO:0000313" key="8">
    <source>
        <dbReference type="EMBL" id="TXK47640.1"/>
    </source>
</evidence>
<keyword evidence="4" id="KW-0560">Oxidoreductase</keyword>
<dbReference type="Pfam" id="PF02779">
    <property type="entry name" value="Transket_pyr"/>
    <property type="match status" value="1"/>
</dbReference>
<dbReference type="EC" id="1.2.4.4" evidence="3"/>
<comment type="caution">
    <text evidence="8">The sequence shown here is derived from an EMBL/GenBank/DDBJ whole genome shotgun (WGS) entry which is preliminary data.</text>
</comment>
<reference evidence="8 9" key="1">
    <citation type="submission" date="2019-08" db="EMBL/GenBank/DDBJ databases">
        <authorList>
            <person name="Shi S."/>
        </authorList>
    </citation>
    <scope>NUCLEOTIDE SEQUENCE [LARGE SCALE GENOMIC DNA]</scope>
    <source>
        <strain evidence="8 9">GY10130</strain>
    </source>
</reference>
<evidence type="ECO:0000313" key="9">
    <source>
        <dbReference type="Proteomes" id="UP000321926"/>
    </source>
</evidence>
<evidence type="ECO:0000256" key="4">
    <source>
        <dbReference type="ARBA" id="ARBA00023002"/>
    </source>
</evidence>
<evidence type="ECO:0000256" key="2">
    <source>
        <dbReference type="ARBA" id="ARBA00003906"/>
    </source>
</evidence>
<dbReference type="Pfam" id="PF00676">
    <property type="entry name" value="E1_dh"/>
    <property type="match status" value="1"/>
</dbReference>
<dbReference type="OrthoDB" id="9769337at2"/>
<protein>
    <recommendedName>
        <fullName evidence="3">3-methyl-2-oxobutanoate dehydrogenase (2-methylpropanoyl-transferring)</fullName>
        <ecNumber evidence="3">1.2.4.4</ecNumber>
    </recommendedName>
</protein>
<dbReference type="GO" id="GO:0007584">
    <property type="term" value="P:response to nutrient"/>
    <property type="evidence" value="ECO:0007669"/>
    <property type="project" value="TreeGrafter"/>
</dbReference>
<dbReference type="CDD" id="cd07036">
    <property type="entry name" value="TPP_PYR_E1-PDHc-beta_like"/>
    <property type="match status" value="1"/>
</dbReference>
<dbReference type="Proteomes" id="UP000321926">
    <property type="component" value="Unassembled WGS sequence"/>
</dbReference>
<organism evidence="8 9">
    <name type="scientific">Pontibacter qinzhouensis</name>
    <dbReference type="NCBI Taxonomy" id="2603253"/>
    <lineage>
        <taxon>Bacteria</taxon>
        <taxon>Pseudomonadati</taxon>
        <taxon>Bacteroidota</taxon>
        <taxon>Cytophagia</taxon>
        <taxon>Cytophagales</taxon>
        <taxon>Hymenobacteraceae</taxon>
        <taxon>Pontibacter</taxon>
    </lineage>
</organism>
<evidence type="ECO:0000256" key="3">
    <source>
        <dbReference type="ARBA" id="ARBA00012277"/>
    </source>
</evidence>
<dbReference type="Gene3D" id="3.40.50.970">
    <property type="match status" value="2"/>
</dbReference>
<dbReference type="InterPro" id="IPR005475">
    <property type="entry name" value="Transketolase-like_Pyr-bd"/>
</dbReference>
<dbReference type="InterPro" id="IPR033248">
    <property type="entry name" value="Transketolase_C"/>
</dbReference>
<dbReference type="GO" id="GO:0009083">
    <property type="term" value="P:branched-chain amino acid catabolic process"/>
    <property type="evidence" value="ECO:0007669"/>
    <property type="project" value="TreeGrafter"/>
</dbReference>
<evidence type="ECO:0000256" key="6">
    <source>
        <dbReference type="SAM" id="Coils"/>
    </source>
</evidence>
<dbReference type="GO" id="GO:0003863">
    <property type="term" value="F:branched-chain 2-oxo acid dehydrogenase activity"/>
    <property type="evidence" value="ECO:0007669"/>
    <property type="project" value="UniProtKB-EC"/>
</dbReference>
<evidence type="ECO:0000259" key="7">
    <source>
        <dbReference type="SMART" id="SM00861"/>
    </source>
</evidence>
<dbReference type="InterPro" id="IPR009014">
    <property type="entry name" value="Transketo_C/PFOR_II"/>
</dbReference>
<sequence length="692" mass="75984">MQRETMEALKIELALLKKAYRLMVTAKTMGETYEEERAICSKYVHSTSRGHEAIQLATAFQLKPIDFVAPYYRDESLMLGLGIKPYELMLQLMAKGDDPFAGGRTYYGHPALKQEGFPTIPHQSSATGMQAIPATGMAHGLAYLESQGLLQGEEKPVVLCSIGDGAVTEGEVSEAWQMAVLKQLPIVYLVQDNEWGISAKGKEMRAMDAYEYAAGFKGMERLRVDGSDFAESYEGMRVAFEYARQLRKPILVHARCPLLNHHTSGVRKEWYRGNSLQEEAVRDPLPKLRQLLLDADVTVAEVEELERQAIALVQQDFGRALQASQPDTNTFDHHIFAPTPVVDERGNRSPAKAEKITMVDAALHAVDDILRTYPEAIFYGQDVGGELGGVFREAALLAKKYGDARVFNTPIQEAYIIGSTAGMSAVGVKAIVEIQFADYIWAGMNQLVVELSKSCYLTNGKFPVQSLIRVPIGAYGGGGPYHSGSIESTLLNIRGIKVVYPSNAADMKGLMKAAFLDPNPVVMLEHKGLYWSKVPGTEDARTTEPAEDYILPLGVAHVVQQAKEEQLQAGNSLTVITYGMGVYWAKTASEQFKGCVEILDLRTLNPIDFDAVVASVKRHGKALVLTEEPLLNSFAESLAGRISKTCFQQLDAPVFTLGAANLPALPLNVELERMVLPNASKVALAMQELLAY</sequence>
<dbReference type="InterPro" id="IPR029061">
    <property type="entry name" value="THDP-binding"/>
</dbReference>
<dbReference type="PANTHER" id="PTHR42980:SF1">
    <property type="entry name" value="2-OXOISOVALERATE DEHYDROGENASE SUBUNIT BETA, MITOCHONDRIAL"/>
    <property type="match status" value="1"/>
</dbReference>
<dbReference type="SUPFAM" id="SSF52922">
    <property type="entry name" value="TK C-terminal domain-like"/>
    <property type="match status" value="1"/>
</dbReference>
<evidence type="ECO:0000256" key="5">
    <source>
        <dbReference type="ARBA" id="ARBA00023052"/>
    </source>
</evidence>
<dbReference type="SMART" id="SM00861">
    <property type="entry name" value="Transket_pyr"/>
    <property type="match status" value="1"/>
</dbReference>
<dbReference type="AlphaFoldDB" id="A0A5C8K944"/>
<keyword evidence="5" id="KW-0786">Thiamine pyrophosphate</keyword>
<dbReference type="CDD" id="cd02000">
    <property type="entry name" value="TPP_E1_PDC_ADC_BCADC"/>
    <property type="match status" value="1"/>
</dbReference>
<feature type="coiled-coil region" evidence="6">
    <location>
        <begin position="288"/>
        <end position="315"/>
    </location>
</feature>